<organism evidence="1 2">
    <name type="scientific">Penicillium subrubescens</name>
    <dbReference type="NCBI Taxonomy" id="1316194"/>
    <lineage>
        <taxon>Eukaryota</taxon>
        <taxon>Fungi</taxon>
        <taxon>Dikarya</taxon>
        <taxon>Ascomycota</taxon>
        <taxon>Pezizomycotina</taxon>
        <taxon>Eurotiomycetes</taxon>
        <taxon>Eurotiomycetidae</taxon>
        <taxon>Eurotiales</taxon>
        <taxon>Aspergillaceae</taxon>
        <taxon>Penicillium</taxon>
    </lineage>
</organism>
<comment type="caution">
    <text evidence="1">The sequence shown here is derived from an EMBL/GenBank/DDBJ whole genome shotgun (WGS) entry which is preliminary data.</text>
</comment>
<accession>A0A1Q5T2I9</accession>
<evidence type="ECO:0008006" key="3">
    <source>
        <dbReference type="Google" id="ProtNLM"/>
    </source>
</evidence>
<dbReference type="AlphaFoldDB" id="A0A1Q5T2I9"/>
<name>A0A1Q5T2I9_9EURO</name>
<sequence>MAHIHPFLHAEILKTHDRATVRFLIDRMRGFPVAFAQYKMTLFMHPYLYDPSLEDIHTICSLYQGPEPSPNKLLVASLRQKSAEIYRQTRQLTSFEKLLAYVQTLVLIQCMLVFDRDEENAESTNSLLAGLARRLWAQAPNQLPHEMSPRRAWLFAESVRRTIIVSYVLCSVYSLQKQNYSVRTPFVEALPFDDRTFLWDAPSEQTWQEGTSRRPISMVSLREYSDMLASSGADEVTEFGSLVLAACKGMLPSPLVESRTPHLKHITTLVQLYRKQTESEVGDEGVDDSRA</sequence>
<keyword evidence="2" id="KW-1185">Reference proteome</keyword>
<evidence type="ECO:0000313" key="2">
    <source>
        <dbReference type="Proteomes" id="UP000186955"/>
    </source>
</evidence>
<gene>
    <name evidence="1" type="ORF">PENSUB_11726</name>
</gene>
<protein>
    <recommendedName>
        <fullName evidence="3">Transcription factor domain-containing protein</fullName>
    </recommendedName>
</protein>
<evidence type="ECO:0000313" key="1">
    <source>
        <dbReference type="EMBL" id="OKO94459.1"/>
    </source>
</evidence>
<dbReference type="EMBL" id="MNBE01000719">
    <property type="protein sequence ID" value="OKO94459.1"/>
    <property type="molecule type" value="Genomic_DNA"/>
</dbReference>
<reference evidence="1 2" key="1">
    <citation type="submission" date="2016-10" db="EMBL/GenBank/DDBJ databases">
        <title>Genome sequence of the ascomycete fungus Penicillium subrubescens.</title>
        <authorList>
            <person name="De Vries R.P."/>
            <person name="Peng M."/>
            <person name="Dilokpimol A."/>
            <person name="Hilden K."/>
            <person name="Makela M.R."/>
            <person name="Grigoriev I."/>
            <person name="Riley R."/>
            <person name="Granchi Z."/>
        </authorList>
    </citation>
    <scope>NUCLEOTIDE SEQUENCE [LARGE SCALE GENOMIC DNA]</scope>
    <source>
        <strain evidence="1 2">CBS 132785</strain>
    </source>
</reference>
<dbReference type="Proteomes" id="UP000186955">
    <property type="component" value="Unassembled WGS sequence"/>
</dbReference>
<proteinExistence type="predicted"/>